<feature type="disulfide bond" evidence="26">
    <location>
        <begin position="4582"/>
        <end position="4591"/>
    </location>
</feature>
<dbReference type="CDD" id="cd00054">
    <property type="entry name" value="EGF_CA"/>
    <property type="match status" value="2"/>
</dbReference>
<feature type="disulfide bond" evidence="27">
    <location>
        <begin position="3852"/>
        <end position="3864"/>
    </location>
</feature>
<feature type="disulfide bond" evidence="27">
    <location>
        <begin position="3496"/>
        <end position="3514"/>
    </location>
</feature>
<evidence type="ECO:0000256" key="5">
    <source>
        <dbReference type="ARBA" id="ARBA00022475"/>
    </source>
</evidence>
<dbReference type="GO" id="GO:0030425">
    <property type="term" value="C:dendrite"/>
    <property type="evidence" value="ECO:0007669"/>
    <property type="project" value="UniProtKB-SubCell"/>
</dbReference>
<dbReference type="InterPro" id="IPR000742">
    <property type="entry name" value="EGF"/>
</dbReference>
<feature type="disulfide bond" evidence="27">
    <location>
        <begin position="3817"/>
        <end position="3835"/>
    </location>
</feature>
<comment type="caution">
    <text evidence="26">Lacks conserved residue(s) required for the propagation of feature annotation.</text>
</comment>
<feature type="disulfide bond" evidence="27">
    <location>
        <begin position="2619"/>
        <end position="2634"/>
    </location>
</feature>
<dbReference type="PROSITE" id="PS00010">
    <property type="entry name" value="ASX_HYDROXYL"/>
    <property type="match status" value="2"/>
</dbReference>
<dbReference type="SUPFAM" id="SSF57424">
    <property type="entry name" value="LDL receptor-like module"/>
    <property type="match status" value="33"/>
</dbReference>
<evidence type="ECO:0000256" key="8">
    <source>
        <dbReference type="ARBA" id="ARBA00022692"/>
    </source>
</evidence>
<dbReference type="Pfam" id="PF12662">
    <property type="entry name" value="cEGF"/>
    <property type="match status" value="1"/>
</dbReference>
<feature type="disulfide bond" evidence="26">
    <location>
        <begin position="4389"/>
        <end position="4398"/>
    </location>
</feature>
<keyword evidence="5" id="KW-1003">Cell membrane</keyword>
<dbReference type="FunFam" id="4.10.400.10:FF:000002">
    <property type="entry name" value="Low-density lipoprotein receptor-related protein 1"/>
    <property type="match status" value="4"/>
</dbReference>
<feature type="disulfide bond" evidence="26">
    <location>
        <begin position="4455"/>
        <end position="4464"/>
    </location>
</feature>
<evidence type="ECO:0000256" key="22">
    <source>
        <dbReference type="ARBA" id="ARBA00037878"/>
    </source>
</evidence>
<feature type="disulfide bond" evidence="27">
    <location>
        <begin position="3871"/>
        <end position="3886"/>
    </location>
</feature>
<feature type="disulfide bond" evidence="27">
    <location>
        <begin position="3612"/>
        <end position="3624"/>
    </location>
</feature>
<dbReference type="Gene3D" id="2.120.10.30">
    <property type="entry name" value="TolB, C-terminal domain"/>
    <property type="match status" value="8"/>
</dbReference>
<feature type="disulfide bond" evidence="27">
    <location>
        <begin position="3552"/>
        <end position="3567"/>
    </location>
</feature>
<feature type="disulfide bond" evidence="27">
    <location>
        <begin position="3674"/>
        <end position="3689"/>
    </location>
</feature>
<feature type="chain" id="PRO_5040483092" description="Low-density lipoprotein receptor-related protein 2" evidence="30">
    <location>
        <begin position="24"/>
        <end position="4712"/>
    </location>
</feature>
<dbReference type="Pfam" id="PF24468">
    <property type="entry name" value="EGF_LRP2"/>
    <property type="match status" value="1"/>
</dbReference>
<feature type="disulfide bond" evidence="27">
    <location>
        <begin position="3032"/>
        <end position="3047"/>
    </location>
</feature>
<evidence type="ECO:0000256" key="16">
    <source>
        <dbReference type="ARBA" id="ARBA00023136"/>
    </source>
</evidence>
<feature type="disulfide bond" evidence="27">
    <location>
        <begin position="2897"/>
        <end position="2915"/>
    </location>
</feature>
<gene>
    <name evidence="32" type="ORF">PHAECO_LOCUS7975</name>
</gene>
<feature type="disulfide bond" evidence="27">
    <location>
        <begin position="2655"/>
        <end position="2670"/>
    </location>
</feature>
<protein>
    <recommendedName>
        <fullName evidence="23">Low-density lipoprotein receptor-related protein 2</fullName>
    </recommendedName>
    <alternativeName>
        <fullName evidence="24">Glycoprotein 330</fullName>
    </alternativeName>
    <alternativeName>
        <fullName evidence="25">Megalin</fullName>
    </alternativeName>
</protein>
<feature type="disulfide bond" evidence="27">
    <location>
        <begin position="2975"/>
        <end position="2993"/>
    </location>
</feature>
<dbReference type="Pfam" id="PF00058">
    <property type="entry name" value="Ldl_recept_b"/>
    <property type="match status" value="11"/>
</dbReference>
<feature type="repeat" description="LDL-receptor class B" evidence="28">
    <location>
        <begin position="2105"/>
        <end position="2147"/>
    </location>
</feature>
<feature type="disulfide bond" evidence="27">
    <location>
        <begin position="2699"/>
        <end position="2714"/>
    </location>
</feature>
<feature type="domain" description="EGF-like" evidence="31">
    <location>
        <begin position="3090"/>
        <end position="3128"/>
    </location>
</feature>
<evidence type="ECO:0000256" key="26">
    <source>
        <dbReference type="PROSITE-ProRule" id="PRU00076"/>
    </source>
</evidence>
<keyword evidence="21" id="KW-0966">Cell projection</keyword>
<feature type="domain" description="EGF-like" evidence="31">
    <location>
        <begin position="4283"/>
        <end position="4327"/>
    </location>
</feature>
<feature type="disulfide bond" evidence="27">
    <location>
        <begin position="2968"/>
        <end position="2980"/>
    </location>
</feature>
<keyword evidence="9 30" id="KW-0732">Signal</keyword>
<feature type="disulfide bond" evidence="27">
    <location>
        <begin position="3778"/>
        <end position="3796"/>
    </location>
</feature>
<feature type="disulfide bond" evidence="27">
    <location>
        <begin position="1104"/>
        <end position="1119"/>
    </location>
</feature>
<feature type="disulfide bond" evidence="27">
    <location>
        <begin position="3771"/>
        <end position="3783"/>
    </location>
</feature>
<keyword evidence="12" id="KW-0106">Calcium</keyword>
<feature type="domain" description="EGF-like" evidence="31">
    <location>
        <begin position="4366"/>
        <end position="4399"/>
    </location>
</feature>
<dbReference type="FunFam" id="4.10.400.10:FF:000005">
    <property type="entry name" value="low-density lipoprotein receptor-related protein 1B"/>
    <property type="match status" value="1"/>
</dbReference>
<comment type="similarity">
    <text evidence="4">Belongs to the LDLR family.</text>
</comment>
<evidence type="ECO:0000256" key="12">
    <source>
        <dbReference type="ARBA" id="ARBA00022837"/>
    </source>
</evidence>
<evidence type="ECO:0000256" key="11">
    <source>
        <dbReference type="ARBA" id="ARBA00022740"/>
    </source>
</evidence>
<dbReference type="FunFam" id="4.10.400.10:FF:000065">
    <property type="entry name" value="Transmembrane protease serine 7"/>
    <property type="match status" value="1"/>
</dbReference>
<dbReference type="PROSITE" id="PS50026">
    <property type="entry name" value="EGF_3"/>
    <property type="match status" value="8"/>
</dbReference>
<feature type="disulfide bond" evidence="27">
    <location>
        <begin position="3790"/>
        <end position="3805"/>
    </location>
</feature>
<keyword evidence="20" id="KW-0325">Glycoprotein</keyword>
<dbReference type="SMART" id="SM00192">
    <property type="entry name" value="LDLa"/>
    <property type="match status" value="34"/>
</dbReference>
<evidence type="ECO:0000256" key="19">
    <source>
        <dbReference type="ARBA" id="ARBA00023176"/>
    </source>
</evidence>
<keyword evidence="15" id="KW-0729">SH3-binding</keyword>
<dbReference type="GO" id="GO:0007399">
    <property type="term" value="P:nervous system development"/>
    <property type="evidence" value="ECO:0007669"/>
    <property type="project" value="UniProtKB-KW"/>
</dbReference>
<feature type="domain" description="EGF-like" evidence="31">
    <location>
        <begin position="4557"/>
        <end position="4592"/>
    </location>
</feature>
<feature type="repeat" description="LDL-receptor class B" evidence="28">
    <location>
        <begin position="385"/>
        <end position="429"/>
    </location>
</feature>
<dbReference type="GO" id="GO:0007605">
    <property type="term" value="P:sensory perception of sound"/>
    <property type="evidence" value="ECO:0007669"/>
    <property type="project" value="UniProtKB-KW"/>
</dbReference>
<dbReference type="PROSITE" id="PS00022">
    <property type="entry name" value="EGF_1"/>
    <property type="match status" value="7"/>
</dbReference>
<organism evidence="32 33">
    <name type="scientific">Phaedon cochleariae</name>
    <name type="common">Mustard beetle</name>
    <dbReference type="NCBI Taxonomy" id="80249"/>
    <lineage>
        <taxon>Eukaryota</taxon>
        <taxon>Metazoa</taxon>
        <taxon>Ecdysozoa</taxon>
        <taxon>Arthropoda</taxon>
        <taxon>Hexapoda</taxon>
        <taxon>Insecta</taxon>
        <taxon>Pterygota</taxon>
        <taxon>Neoptera</taxon>
        <taxon>Endopterygota</taxon>
        <taxon>Coleoptera</taxon>
        <taxon>Polyphaga</taxon>
        <taxon>Cucujiformia</taxon>
        <taxon>Chrysomeloidea</taxon>
        <taxon>Chrysomelidae</taxon>
        <taxon>Chrysomelinae</taxon>
        <taxon>Chrysomelini</taxon>
        <taxon>Phaedon</taxon>
    </lineage>
</organism>
<feature type="disulfide bond" evidence="27">
    <location>
        <begin position="1025"/>
        <end position="1040"/>
    </location>
</feature>
<feature type="disulfide bond" evidence="27">
    <location>
        <begin position="2607"/>
        <end position="2625"/>
    </location>
</feature>
<feature type="repeat" description="LDL-receptor class B" evidence="28">
    <location>
        <begin position="2377"/>
        <end position="2421"/>
    </location>
</feature>
<keyword evidence="33" id="KW-1185">Reference proteome</keyword>
<evidence type="ECO:0000256" key="17">
    <source>
        <dbReference type="ARBA" id="ARBA00023157"/>
    </source>
</evidence>
<dbReference type="FunFam" id="2.120.10.30:FF:000241">
    <property type="entry name" value="Low-density lipoprotein receptor-related protein 6"/>
    <property type="match status" value="5"/>
</dbReference>
<feature type="disulfide bond" evidence="26">
    <location>
        <begin position="4317"/>
        <end position="4326"/>
    </location>
</feature>
<dbReference type="SUPFAM" id="SSF57184">
    <property type="entry name" value="Growth factor receptor domain"/>
    <property type="match status" value="2"/>
</dbReference>
<sequence length="4712" mass="525202">MNVLCILFLGSFVASWDMVVVDAETSSYDEGESVFSCASNQFQCTSGHCIPASWHCDSHPDCDDRSDEPPECQQNLNCRPEQFQCSLTKKCIPKGWVCDEEKDCGISPEFGQDLSDEDPKNCTKGLKCKWNEAPCGEGLECLHIQQFCNGHGDCLGNSDEWDFCQNRTTACNRLQCSFGCNQTPNGPKCYCPDGQKPDGNKCIDANECELDDSCAQVCTNTQGSFACSCISGYKQNGTDCIAVNVPASEPPSLIFSTQSEIRRVTLEGKPFPGNSTLRLLNSNALEFIHRNHTICYVHHNITKASIVCANINDLEDRWAMPVPSPLIEIEAIQQIALDWITENWYFMDDQREVILVCTHNLEWCNMLVEYDLSKPRALTLDPTSGYLFFTKWGHSAPMLERINMDGTGRKSIVDHTIVYPYGLTVDFPTKQVYWVDTYLDYVERVDYDGLNRRTVLRGAKVQNLYGISVFQNKLFVSSWYNNSLLELDKFSHKEKTVISNISRPFNVYVFHRQRQPDVAHPCKSMNDCDHLCIPSWNGQIAIKKCICASGYTISNETKCVTRIPSTFLLLSKSRPFSIRGIDLNTGNETMVPITRIGRPKGLDYDAHTKSIFYADAQSMTIEMVPINDTTNHTVLLRNVFCDGLAFDWISRNLYWTSLEKGSISVAKLSNPNVTRTLIQSANFNPTSIAVHPPLGIMFWADWSSISPEKGRIDTAHMDGTNKTTFLTENIHWPSGLAVDVPSGRLYWSDKHLKIIQSVRFDGSDRRTEIVNGLQSPASVAVGVEKHLFFIELKKGAILSYRNESGLRKIYEGNLPLYDIKLFDAESQNVTGDTGCAHTACPQLCLPLPANRSTCACADGFEYRDGACARLPDFAAPSFCAPSTFQCRLRKRCVPNAYLCDGVDNCGDGSDEAADAGGPCANVSCGENQMKCDNTTCIAKHWVCDGEKDCLDGSDENPDVCSKICLSTQFKCKQSRRCIPLVWRCDNVYDCGYGDHSDELDCNTTSCDVTEFSCKNGQCIAAGFYCDSVQDCDDGSDEAGCTVCDPATEIPCRPLDKCLPRSARCDGTANCPDGSDEKDCGPRVECEQKEFTCTNFECIPKVFVCDSDLDCVDGSDEMRCDPVKLKNATESKKPPPLPACVPPRKLCDNGTRCVPPEKLCDNRQDCADGSDEGGKACHERKSTTESKMAVACEYPSRTCDNDTKCVTVDQLCDDRPDCADGSDEGMRCPDSLCDHSFACSHDCHNAPEGLVCTCPAHLHLQADKTRCLETHPCEAWGVCSQICIPRGSRYKCTCQKGYVMQEDGFTCKSTDSGRPYVIFSNRHELRGIDLHTFTLKSFIPSLKNTITLDFYHANDTDMVFWTDVIDDKIYRGTVIGGSLGNIEVVVQTGLSTAEGLAVDWIGRNLYWVESNLDQIEVAKLNGSYRRTLVAGDMESPRAIAVDPRDGYLFWTDWDNQLPRIERCSLAGLDRQIVVKVDNNGWPNGLTLDYTTRRIYWIDARSDSIHTSDYDGGDRHEVMRNHEMLSHPFAIAVFENYVYWTDWRTNSVVRANKWTGGDVRVIQRTLTQPFDIKIMHPSRQPTDGRDPCGADNGGCSHLCLLHLNGTYRCDCPHIMRLGVDNKTCVVNDKVLLISRNSEIRGVDILQPYYHTIPTISIPQVLSPVQMEYLARNNTLYWADFHINEIKRTSLTHGPSETLIDTGLQNPSGIAVDWISDLLFVSSKSGIIVSNLNGEYSFNLIDDASVLSIAINPKLGLLFWISIANETEFIETSVMDGTFRKTIVPILKSNSKSLTVDIRDSKLYWISNMEVFFSNFDGTGLQKLPLPEQMHISAITVYHDRLFFADDNDLSIHSTDKTTANNDYILRNGTGDVLALRIYDPTEQTGTHPCSDRKGKCQQLCLPITATKKSCACATGYQVDHKDPFKCKGVEEFLFYSINWELHGLSLDGKNDTQVLGPISRISSATAIDFVAEQDLLYWADSDRGSVSRIKRDGTERKHVLEQSEVLENAPVDWLTGLAIDWVAGNMYWCDSKRSTIEVARLDGTRSHVLLSYEIGKPNSIAVDPVKGYLVWAGGPKMEIATLDGQNRRLLLDDGKSIADVALDSSSEFVYFCDAHSNTIERVRYDGQERSVLLNHSLENPVALTIFQDKIYWLDTSHRRGSIKVAPISNMSAYEVLENNLGDSLKDIQIFSKRKQNGTNPCAKDNGGCQQLCLFNGTHPVCVCSHGRISSDGKSCEAFESFVMYSRVVSIDSIQMMGDKNLQNSPQPSIKNNTMLKNAIGLSFSYKHQRLFYSDIQKGSINAVYFNGSDHKVIVDRQGSVEGLAYEQVHNSLYWTCNIDATINRVNLTDGMTNASMVETIVRMRLQDKPRGIAVDSCGNRVYWTNWHSHQPSVERAYLTGFGREAIIKTDIRMPNAITLDHKAQKLYWGDARLDKIERCEYDGSKRVVLAKVTPQHPFALAVYGDFVYWTDWILHAVIRADKFTGQYVVLLRRDVARPMGIVTVANDTEDCFSNPCLVQNGFCEEICGLSAAGRVECSCEEGRVLSEEGRCRPAVPTNCTNDGDSFRCSDGGCVPFHLTCDGLPHCADRSDEEPGYCGHRACPIGWFACRNRRCVNANATCDGVDDCGDATDERNCSCADGQFRCDDGECLDGAHRCDSEPDCQDRSDEIGCVMPNCVEKQGKDFVNCKYTTTCIHKDWFCDDENDCWDNSDEENCTIIKPTCDRGHFRCSNGACVNLTARCDGKADCNDMEDNDGVSSDELNCGLDNKCHYDEFLCENGSTCIPLTLQCNGVADCPDHSDESNCKQHCRTDQFQCGNNECIPKSWQCDGNPDCTDQSDESEHCQQTACAKYEFRCNSTGRCIPLAWVCDGEADCQDSADEHILQGCTFNSCNENQFRCTEGQCIGKIYYCDGDRDCQDGSDEPHDCYKTCTTGEFRCANDNCVLESMKCDGKDDCGDASDEPRDCNESCAAGELRCANGNCVLESVKCDGKDDCGDGSDEGERCGKDEEDVYCKGKGWFHCENGVCINDTLLCNGENNCGDFSDENKCRIDECSATPSPCAQICVDKPVGYECRCRPGYRLNAKDRHHCDDVDECAQRPCSQICRNTRGSYHCSCQRDYVLRYDKKSCRANSTVKVSLILANRYYIRELDLTGHSSLLAHNLTNAVALDYDWQNQCIYWSDVTQLGSSIKRLCDYKNNNGTEVEMLHSPTLQNPDGLAVDWIGRNLYWCDKGLDTIEVSSLDGKYRKVLYSKGLEEPRALALDPTKGYMYWSDWGTRVHIGKAAMDGSDPRSIVTANLGWPNALTVSYETNELFWADAREDYIAVADLDGNNMRIVASRQKNAQLQLHHVFAIDIWEDYIYWTDWETKTVERCNKYTGDDCKSILSTVHRPMDVRVVHPFRQPAVKRNPCAEANCSALCLLIPHEPHYTCACPENFVLGKDNRSCEANCTTAHFECKSSFRCIPFWWKCDTQDDCGDGSDEPADCPKFQCRPGQYQCKNEHCIHPSDLCNGKDDCGDKSDESDCEHYTCLNTQFRCEGNGTVPPVCIASKQRCNKVVDCALGEDEADCPPATCPPNQFKCDNDKCIPAVWVCDRDNDCSDNSDEEQDCESRTCGAHHFRCRSGRCVPRAWLCDGDPDCAEGEDEPAACARPDHHACEPTYFKCKNNKCVPGRWRCDYEEDCGDGSDEDGCVPRICSESEFRCKNGKCIRGDMKCDGEYQCDDRSDEADCVTQCKNNEFQCANPKICIFLSWKCDGEVDCPDGSDEQGCPDACPHGGFKCADGACVDAQWRCDGQLDCDDGSDERACFSIACPEGRFRCKNHRCVPEASLCDGRDQCGDGSDEDKHICRRYGLCPSKQFACKNGRCIDTTLKCDGSNDCEDNSDETDCSVSACKWNSCSQICVEVRQNQTACKCLEGYRNTDMGQCQATGELADLVLAAEAELRLMSPYKSGDDDNRLRKTLATAPGYKVDAVDILSAGRQAETFWTDHQNRRVQSMVIQIDKDGRTNRDADVAKTVLSNLQDPRGISLDWIARRIYLTDGNRLLAATFNGSYVYTLITGNMQQPRDVVVAPTHGVLFWADWGPSARIETAHMDGYKRKVLVSSGVLWPTGLAVDYGRDRLYWADPKTLTIESVAFDGTDRHVIRHFDKDIRPFKIEVFEDNLFVSTHHKHDLFRMNKFGKGNLTYLARSLTRISDILILHEHKHPKMANSCNDYCNDSEFCLLTPRGATCTCADGFIKDNLTCKAASTSPPLCPLDCHPGACKLVQGQPPKCACPPQYSGARCEHYRCSQHCHNRGLCYVDLHSNKGGEAQAPLRCTCPPQWTGERCETPVDLCHDRCYNGGHCTFVRAGVPRCACPAGFLGTRCQSCVERRCENGGVCTKNGTAVQCACPAGYEGARCEVSACGRYGKPIASAAGVRCSCVAGYGGEKCERNTCDYHCLNGGTCKMGTKQPVCMCPELFTGRRCEIKMCSERFPPDGCNQKCQCQHGGVCVKPNEDADDVVCQCLEIWGGYKCEKYIIGSNPCTNRCLNNGVCVLPSHQEQPKCYCTKRWTGENCEKPAACDSFCHNDGLCAISEGVPYCTCLNGFKGTRCEEIPYNLDVHAGKESRSVLVPMVSAMAVIIVVLVLGFFLFEYFFKNRTPFSHERLQENDFSNPIFQERDAEPFTLDADKSGNFANPVYESVYNGTGSVKDEKAVLLEHSLDETPPPASEEV</sequence>
<dbReference type="CDD" id="cd00112">
    <property type="entry name" value="LDLa"/>
    <property type="match status" value="32"/>
</dbReference>
<feature type="disulfide bond" evidence="27">
    <location>
        <begin position="924"/>
        <end position="936"/>
    </location>
</feature>
<feature type="disulfide bond" evidence="26">
    <location>
        <begin position="4333"/>
        <end position="4343"/>
    </location>
</feature>
<feature type="disulfide bond" evidence="27">
    <location>
        <begin position="2643"/>
        <end position="2661"/>
    </location>
</feature>
<dbReference type="Gene3D" id="4.10.1220.10">
    <property type="entry name" value="EGF-type module"/>
    <property type="match status" value="1"/>
</dbReference>
<dbReference type="InterPro" id="IPR000152">
    <property type="entry name" value="EGF-type_Asp/Asn_hydroxyl_site"/>
</dbReference>
<feature type="disulfide bond" evidence="26">
    <location>
        <begin position="4287"/>
        <end position="4297"/>
    </location>
</feature>
<dbReference type="InterPro" id="IPR051221">
    <property type="entry name" value="LDLR-related"/>
</dbReference>
<feature type="disulfide bond" evidence="27">
    <location>
        <begin position="2566"/>
        <end position="2584"/>
    </location>
</feature>
<dbReference type="InterPro" id="IPR011042">
    <property type="entry name" value="6-blade_b-propeller_TolB-like"/>
</dbReference>
<dbReference type="PROSITE" id="PS01186">
    <property type="entry name" value="EGF_2"/>
    <property type="match status" value="4"/>
</dbReference>
<feature type="disulfide bond" evidence="27">
    <location>
        <begin position="3694"/>
        <end position="3706"/>
    </location>
</feature>
<dbReference type="GO" id="GO:0016324">
    <property type="term" value="C:apical plasma membrane"/>
    <property type="evidence" value="ECO:0007669"/>
    <property type="project" value="UniProtKB-SubCell"/>
</dbReference>
<dbReference type="SMART" id="SM00135">
    <property type="entry name" value="LY"/>
    <property type="match status" value="35"/>
</dbReference>
<evidence type="ECO:0000256" key="6">
    <source>
        <dbReference type="ARBA" id="ARBA00022536"/>
    </source>
</evidence>
<dbReference type="SUPFAM" id="SSF57196">
    <property type="entry name" value="EGF/Laminin"/>
    <property type="match status" value="6"/>
</dbReference>
<dbReference type="InterPro" id="IPR000033">
    <property type="entry name" value="LDLR_classB_rpt"/>
</dbReference>
<dbReference type="Pfam" id="PF07645">
    <property type="entry name" value="EGF_CA"/>
    <property type="match status" value="1"/>
</dbReference>
<feature type="domain" description="EGF-like" evidence="31">
    <location>
        <begin position="4430"/>
        <end position="4465"/>
    </location>
</feature>
<name>A0A9N9SFQ6_PHACE</name>
<dbReference type="PROSITE" id="PS51120">
    <property type="entry name" value="LDLRB"/>
    <property type="match status" value="17"/>
</dbReference>
<feature type="disulfide bond" evidence="27">
    <location>
        <begin position="3572"/>
        <end position="3584"/>
    </location>
</feature>
<feature type="repeat" description="LDL-receptor class B" evidence="28">
    <location>
        <begin position="430"/>
        <end position="473"/>
    </location>
</feature>
<dbReference type="GO" id="GO:0006897">
    <property type="term" value="P:endocytosis"/>
    <property type="evidence" value="ECO:0007669"/>
    <property type="project" value="UniProtKB-KW"/>
</dbReference>
<feature type="repeat" description="LDL-receptor class B" evidence="28">
    <location>
        <begin position="1402"/>
        <end position="1444"/>
    </location>
</feature>
<evidence type="ECO:0000313" key="32">
    <source>
        <dbReference type="EMBL" id="CAG9821175.1"/>
    </source>
</evidence>
<evidence type="ECO:0000256" key="10">
    <source>
        <dbReference type="ARBA" id="ARBA00022737"/>
    </source>
</evidence>
<feature type="signal peptide" evidence="30">
    <location>
        <begin position="1"/>
        <end position="23"/>
    </location>
</feature>
<dbReference type="FunFam" id="2.10.25.10:FF:000009">
    <property type="entry name" value="Low-density lipoprotein receptor isoform 1"/>
    <property type="match status" value="1"/>
</dbReference>
<keyword evidence="18" id="KW-0675">Receptor</keyword>
<dbReference type="GO" id="GO:0017124">
    <property type="term" value="F:SH3 domain binding"/>
    <property type="evidence" value="ECO:0007669"/>
    <property type="project" value="UniProtKB-KW"/>
</dbReference>
<feature type="disulfide bond" evidence="27">
    <location>
        <begin position="2814"/>
        <end position="2832"/>
    </location>
</feature>
<evidence type="ECO:0000256" key="25">
    <source>
        <dbReference type="ARBA" id="ARBA00080738"/>
    </source>
</evidence>
<feature type="disulfide bond" evidence="27">
    <location>
        <begin position="2807"/>
        <end position="2819"/>
    </location>
</feature>
<keyword evidence="17 26" id="KW-1015">Disulfide bond</keyword>
<dbReference type="GO" id="GO:0005905">
    <property type="term" value="C:clathrin-coated pit"/>
    <property type="evidence" value="ECO:0007669"/>
    <property type="project" value="UniProtKB-KW"/>
</dbReference>
<feature type="transmembrane region" description="Helical" evidence="29">
    <location>
        <begin position="4609"/>
        <end position="4635"/>
    </location>
</feature>
<feature type="repeat" description="LDL-receptor class B" evidence="28">
    <location>
        <begin position="3266"/>
        <end position="3309"/>
    </location>
</feature>
<feature type="repeat" description="LDL-receptor class B" evidence="28">
    <location>
        <begin position="1356"/>
        <end position="1401"/>
    </location>
</feature>
<evidence type="ECO:0000256" key="4">
    <source>
        <dbReference type="ARBA" id="ARBA00009939"/>
    </source>
</evidence>
<feature type="disulfide bond" evidence="27">
    <location>
        <begin position="2890"/>
        <end position="2902"/>
    </location>
</feature>
<feature type="repeat" description="LDL-receptor class B" evidence="28">
    <location>
        <begin position="2422"/>
        <end position="2464"/>
    </location>
</feature>
<feature type="disulfide bond" evidence="27">
    <location>
        <begin position="3810"/>
        <end position="3822"/>
    </location>
</feature>
<evidence type="ECO:0000313" key="33">
    <source>
        <dbReference type="Proteomes" id="UP001153737"/>
    </source>
</evidence>
<feature type="disulfide bond" evidence="27">
    <location>
        <begin position="1064"/>
        <end position="1079"/>
    </location>
</feature>
<evidence type="ECO:0000256" key="20">
    <source>
        <dbReference type="ARBA" id="ARBA00023180"/>
    </source>
</evidence>
<dbReference type="Pfam" id="PF00057">
    <property type="entry name" value="Ldl_recept_a"/>
    <property type="match status" value="31"/>
</dbReference>
<feature type="disulfide bond" evidence="27">
    <location>
        <begin position="2728"/>
        <end position="2746"/>
    </location>
</feature>
<dbReference type="FunFam" id="4.10.400.10:FF:000007">
    <property type="entry name" value="Low density lipoprotein receptor-related protein 1"/>
    <property type="match status" value="1"/>
</dbReference>
<feature type="repeat" description="LDL-receptor class B" evidence="28">
    <location>
        <begin position="3223"/>
        <end position="3265"/>
    </location>
</feature>
<dbReference type="SMART" id="SM00181">
    <property type="entry name" value="EGF"/>
    <property type="match status" value="27"/>
</dbReference>
<proteinExistence type="inferred from homology"/>
<keyword evidence="13" id="KW-0524">Neurogenesis</keyword>
<dbReference type="PANTHER" id="PTHR22722:SF5">
    <property type="entry name" value="LOW-DENSITY LIPOPROTEIN RECEPTOR-RELATED PROTEIN 1B"/>
    <property type="match status" value="1"/>
</dbReference>
<feature type="disulfide bond" evidence="27">
    <location>
        <begin position="2636"/>
        <end position="2648"/>
    </location>
</feature>
<dbReference type="InterPro" id="IPR023415">
    <property type="entry name" value="LDLR_class-A_CS"/>
</dbReference>
<evidence type="ECO:0000256" key="28">
    <source>
        <dbReference type="PROSITE-ProRule" id="PRU00461"/>
    </source>
</evidence>
<evidence type="ECO:0000256" key="9">
    <source>
        <dbReference type="ARBA" id="ARBA00022729"/>
    </source>
</evidence>
<dbReference type="GO" id="GO:0030424">
    <property type="term" value="C:axon"/>
    <property type="evidence" value="ECO:0007669"/>
    <property type="project" value="UniProtKB-SubCell"/>
</dbReference>
<evidence type="ECO:0000256" key="21">
    <source>
        <dbReference type="ARBA" id="ARBA00023273"/>
    </source>
</evidence>
<feature type="disulfide bond" evidence="27">
    <location>
        <begin position="3508"/>
        <end position="3523"/>
    </location>
</feature>
<dbReference type="PRINTS" id="PR00261">
    <property type="entry name" value="LDLRECEPTOR"/>
</dbReference>
<feature type="disulfide bond" evidence="27">
    <location>
        <begin position="3752"/>
        <end position="3767"/>
    </location>
</feature>
<accession>A0A9N9SFQ6</accession>
<evidence type="ECO:0000256" key="2">
    <source>
        <dbReference type="ARBA" id="ARBA00004279"/>
    </source>
</evidence>
<dbReference type="InterPro" id="IPR056588">
    <property type="entry name" value="EGF_LRP2"/>
</dbReference>
<feature type="disulfide bond" evidence="27">
    <location>
        <begin position="2721"/>
        <end position="2733"/>
    </location>
</feature>
<evidence type="ECO:0000256" key="7">
    <source>
        <dbReference type="ARBA" id="ARBA00022583"/>
    </source>
</evidence>
<feature type="domain" description="EGF-like" evidence="31">
    <location>
        <begin position="3048"/>
        <end position="3089"/>
    </location>
</feature>
<feature type="disulfide bond" evidence="27">
    <location>
        <begin position="1085"/>
        <end position="1097"/>
    </location>
</feature>
<feature type="domain" description="EGF-like" evidence="31">
    <location>
        <begin position="4519"/>
        <end position="4556"/>
    </location>
</feature>
<feature type="disulfide bond" evidence="27">
    <location>
        <begin position="3859"/>
        <end position="3877"/>
    </location>
</feature>
<dbReference type="InterPro" id="IPR018097">
    <property type="entry name" value="EGF_Ca-bd_CS"/>
</dbReference>
<feature type="disulfide bond" evidence="27">
    <location>
        <begin position="931"/>
        <end position="949"/>
    </location>
</feature>
<dbReference type="PROSITE" id="PS01187">
    <property type="entry name" value="EGF_CA"/>
    <property type="match status" value="2"/>
</dbReference>
<dbReference type="SUPFAM" id="SSF63825">
    <property type="entry name" value="YWTD domain"/>
    <property type="match status" value="8"/>
</dbReference>
<feature type="domain" description="EGF-like" evidence="31">
    <location>
        <begin position="4329"/>
        <end position="4365"/>
    </location>
</feature>
<keyword evidence="14 29" id="KW-1133">Transmembrane helix</keyword>
<feature type="disulfide bond" evidence="26">
    <location>
        <begin position="4355"/>
        <end position="4364"/>
    </location>
</feature>
<feature type="disulfide bond" evidence="27">
    <location>
        <begin position="3655"/>
        <end position="3667"/>
    </location>
</feature>
<feature type="repeat" description="LDL-receptor class B" evidence="28">
    <location>
        <begin position="4073"/>
        <end position="4116"/>
    </location>
</feature>
<dbReference type="PROSITE" id="PS50068">
    <property type="entry name" value="LDLRA_2"/>
    <property type="match status" value="34"/>
</dbReference>
<dbReference type="InterPro" id="IPR009030">
    <property type="entry name" value="Growth_fac_rcpt_cys_sf"/>
</dbReference>
<feature type="disulfide bond" evidence="27">
    <location>
        <begin position="2929"/>
        <end position="2941"/>
    </location>
</feature>
<dbReference type="PROSITE" id="PS01209">
    <property type="entry name" value="LDLRA_1"/>
    <property type="match status" value="16"/>
</dbReference>
<evidence type="ECO:0000256" key="23">
    <source>
        <dbReference type="ARBA" id="ARBA00074420"/>
    </source>
</evidence>
<feature type="disulfide bond" evidence="27">
    <location>
        <begin position="1013"/>
        <end position="1031"/>
    </location>
</feature>
<keyword evidence="10" id="KW-0677">Repeat</keyword>
<dbReference type="FunFam" id="2.120.10.30:FF:000008">
    <property type="entry name" value="Low-density lipoprotein receptor-related protein 4"/>
    <property type="match status" value="1"/>
</dbReference>
<dbReference type="FunFam" id="4.10.400.10:FF:000034">
    <property type="entry name" value="Low-density lipoprotein receptor-related protein 2"/>
    <property type="match status" value="1"/>
</dbReference>
<feature type="disulfide bond" evidence="27">
    <location>
        <begin position="3489"/>
        <end position="3501"/>
    </location>
</feature>
<evidence type="ECO:0000256" key="30">
    <source>
        <dbReference type="SAM" id="SignalP"/>
    </source>
</evidence>
<feature type="disulfide bond" evidence="27">
    <location>
        <begin position="37"/>
        <end position="49"/>
    </location>
</feature>
<dbReference type="InterPro" id="IPR026823">
    <property type="entry name" value="cEGF"/>
</dbReference>
<evidence type="ECO:0000256" key="13">
    <source>
        <dbReference type="ARBA" id="ARBA00022902"/>
    </source>
</evidence>
<feature type="repeat" description="LDL-receptor class B" evidence="28">
    <location>
        <begin position="743"/>
        <end position="785"/>
    </location>
</feature>
<keyword evidence="11" id="KW-1009">Hearing</keyword>
<dbReference type="FunFam" id="2.120.10.30:FF:000035">
    <property type="entry name" value="Low-density lipoprotein receptor-related protein 2"/>
    <property type="match status" value="1"/>
</dbReference>
<evidence type="ECO:0000256" key="29">
    <source>
        <dbReference type="SAM" id="Phobius"/>
    </source>
</evidence>
<feature type="disulfide bond" evidence="27">
    <location>
        <begin position="1092"/>
        <end position="1110"/>
    </location>
</feature>
<feature type="disulfide bond" evidence="27">
    <location>
        <begin position="3619"/>
        <end position="3637"/>
    </location>
</feature>
<feature type="disulfide bond" evidence="26">
    <location>
        <begin position="4523"/>
        <end position="4533"/>
    </location>
</feature>
<evidence type="ECO:0000256" key="3">
    <source>
        <dbReference type="ARBA" id="ARBA00004489"/>
    </source>
</evidence>
<evidence type="ECO:0000256" key="15">
    <source>
        <dbReference type="ARBA" id="ARBA00023036"/>
    </source>
</evidence>
<reference evidence="32" key="2">
    <citation type="submission" date="2022-10" db="EMBL/GenBank/DDBJ databases">
        <authorList>
            <consortium name="ENA_rothamsted_submissions"/>
            <consortium name="culmorum"/>
            <person name="King R."/>
        </authorList>
    </citation>
    <scope>NUCLEOTIDE SEQUENCE</scope>
</reference>
<keyword evidence="6 26" id="KW-0245">EGF-like domain</keyword>
<feature type="disulfide bond" evidence="27">
    <location>
        <begin position="2936"/>
        <end position="2954"/>
    </location>
</feature>
<dbReference type="GO" id="GO:0005509">
    <property type="term" value="F:calcium ion binding"/>
    <property type="evidence" value="ECO:0007669"/>
    <property type="project" value="InterPro"/>
</dbReference>
<keyword evidence="8 29" id="KW-0812">Transmembrane</keyword>
<feature type="repeat" description="LDL-receptor class B" evidence="28">
    <location>
        <begin position="2022"/>
        <end position="2064"/>
    </location>
</feature>
<dbReference type="Gene3D" id="2.10.25.10">
    <property type="entry name" value="Laminin"/>
    <property type="match status" value="10"/>
</dbReference>
<feature type="disulfide bond" evidence="27">
    <location>
        <begin position="3020"/>
        <end position="3038"/>
    </location>
</feature>
<dbReference type="OrthoDB" id="9990982at2759"/>
<dbReference type="Gene3D" id="4.10.400.10">
    <property type="entry name" value="Low-density Lipoprotein Receptor"/>
    <property type="match status" value="32"/>
</dbReference>
<dbReference type="InterPro" id="IPR002172">
    <property type="entry name" value="LDrepeatLR_classA_rpt"/>
</dbReference>
<evidence type="ECO:0000256" key="18">
    <source>
        <dbReference type="ARBA" id="ARBA00023170"/>
    </source>
</evidence>
<feature type="disulfide bond" evidence="26">
    <location>
        <begin position="4527"/>
        <end position="4544"/>
    </location>
</feature>
<feature type="disulfide bond" evidence="27">
    <location>
        <begin position="3701"/>
        <end position="3719"/>
    </location>
</feature>
<evidence type="ECO:0000256" key="24">
    <source>
        <dbReference type="ARBA" id="ARBA00077868"/>
    </source>
</evidence>
<feature type="repeat" description="LDL-receptor class B" evidence="28">
    <location>
        <begin position="1671"/>
        <end position="1713"/>
    </location>
</feature>
<feature type="disulfide bond" evidence="27">
    <location>
        <begin position="2600"/>
        <end position="2612"/>
    </location>
</feature>
<keyword evidence="7" id="KW-0254">Endocytosis</keyword>
<evidence type="ECO:0000256" key="27">
    <source>
        <dbReference type="PROSITE-ProRule" id="PRU00124"/>
    </source>
</evidence>
<dbReference type="GO" id="GO:0043235">
    <property type="term" value="C:receptor complex"/>
    <property type="evidence" value="ECO:0007669"/>
    <property type="project" value="TreeGrafter"/>
</dbReference>
<dbReference type="InterPro" id="IPR036055">
    <property type="entry name" value="LDL_receptor-like_sf"/>
</dbReference>
<evidence type="ECO:0000256" key="1">
    <source>
        <dbReference type="ARBA" id="ARBA00004247"/>
    </source>
</evidence>
<comment type="subcellular location">
    <subcellularLocation>
        <location evidence="1">Apical cell membrane</location>
        <topology evidence="1">Single-pass type I membrane protein</topology>
    </subcellularLocation>
    <subcellularLocation>
        <location evidence="3">Cell projection</location>
        <location evidence="3">Axon</location>
    </subcellularLocation>
    <subcellularLocation>
        <location evidence="2">Cell projection</location>
        <location evidence="2">Dendrite</location>
    </subcellularLocation>
    <subcellularLocation>
        <location evidence="22">Membrane</location>
        <location evidence="22">Coated pit</location>
    </subcellularLocation>
</comment>
<feature type="disulfide bond" evidence="27">
    <location>
        <begin position="44"/>
        <end position="62"/>
    </location>
</feature>
<evidence type="ECO:0000259" key="31">
    <source>
        <dbReference type="PROSITE" id="PS50026"/>
    </source>
</evidence>
<keyword evidence="16 29" id="KW-0472">Membrane</keyword>
<feature type="disulfide bond" evidence="27">
    <location>
        <begin position="2788"/>
        <end position="2803"/>
    </location>
</feature>
<keyword evidence="19" id="KW-0168">Coated pit</keyword>
<dbReference type="PANTHER" id="PTHR22722">
    <property type="entry name" value="LOW-DENSITY LIPOPROTEIN RECEPTOR-RELATED PROTEIN 2-RELATED"/>
    <property type="match status" value="1"/>
</dbReference>
<feature type="disulfide bond" evidence="26">
    <location>
        <begin position="4434"/>
        <end position="4444"/>
    </location>
</feature>
<feature type="repeat" description="LDL-receptor class B" evidence="28">
    <location>
        <begin position="1445"/>
        <end position="1490"/>
    </location>
</feature>
<dbReference type="InterPro" id="IPR001881">
    <property type="entry name" value="EGF-like_Ca-bd_dom"/>
</dbReference>
<dbReference type="InterPro" id="IPR049883">
    <property type="entry name" value="NOTCH1_EGF-like"/>
</dbReference>
<feature type="repeat" description="LDL-receptor class B" evidence="28">
    <location>
        <begin position="1491"/>
        <end position="1535"/>
    </location>
</feature>
<dbReference type="EMBL" id="OU896710">
    <property type="protein sequence ID" value="CAG9821175.1"/>
    <property type="molecule type" value="Genomic_DNA"/>
</dbReference>
<feature type="disulfide bond" evidence="27">
    <location>
        <begin position="3579"/>
        <end position="3597"/>
    </location>
</feature>
<feature type="disulfide bond" evidence="26">
    <location>
        <begin position="4561"/>
        <end position="4571"/>
    </location>
</feature>
<dbReference type="SMART" id="SM00179">
    <property type="entry name" value="EGF_CA"/>
    <property type="match status" value="7"/>
</dbReference>
<feature type="repeat" description="LDL-receptor class B" evidence="28">
    <location>
        <begin position="695"/>
        <end position="742"/>
    </location>
</feature>
<dbReference type="Proteomes" id="UP001153737">
    <property type="component" value="Chromosome 4"/>
</dbReference>
<feature type="disulfide bond" evidence="27">
    <location>
        <begin position="1006"/>
        <end position="1018"/>
    </location>
</feature>
<reference evidence="32" key="1">
    <citation type="submission" date="2022-01" db="EMBL/GenBank/DDBJ databases">
        <authorList>
            <person name="King R."/>
        </authorList>
    </citation>
    <scope>NUCLEOTIDE SEQUENCE</scope>
</reference>
<feature type="repeat" description="LDL-receptor class B" evidence="28">
    <location>
        <begin position="4117"/>
        <end position="4160"/>
    </location>
</feature>
<feature type="disulfide bond" evidence="26">
    <location>
        <begin position="4546"/>
        <end position="4555"/>
    </location>
</feature>
<evidence type="ECO:0000256" key="14">
    <source>
        <dbReference type="ARBA" id="ARBA00022989"/>
    </source>
</evidence>
<feature type="disulfide bond" evidence="27">
    <location>
        <begin position="3713"/>
        <end position="3728"/>
    </location>
</feature>
<feature type="disulfide bond" evidence="27">
    <location>
        <begin position="3662"/>
        <end position="3680"/>
    </location>
</feature>